<protein>
    <submittedName>
        <fullName evidence="1">Uncharacterized protein</fullName>
    </submittedName>
</protein>
<reference evidence="1" key="1">
    <citation type="submission" date="2018-10" db="EMBL/GenBank/DDBJ databases">
        <title>Hidden diversity of soil giant viruses.</title>
        <authorList>
            <person name="Schulz F."/>
            <person name="Alteio L."/>
            <person name="Goudeau D."/>
            <person name="Ryan E.M."/>
            <person name="Malmstrom R.R."/>
            <person name="Blanchard J."/>
            <person name="Woyke T."/>
        </authorList>
    </citation>
    <scope>NUCLEOTIDE SEQUENCE</scope>
    <source>
        <strain evidence="1">HYV1</strain>
    </source>
</reference>
<sequence length="159" mass="18357">MDYLTLGLKFLKDIKVPIDKDEILEWFILETIRGVSAELILLLRLDENIEVVMLDIYGMESYLHTVERENILEFKMFGKWLISYRKTLLGVNHSLSTGKEHGILIEKLIWLSNDSALKDELDLIGDYIRVAAYAASVDDIPEEKVSADIESFQKMYSLL</sequence>
<gene>
    <name evidence="1" type="ORF">Hyperionvirus26_21</name>
</gene>
<name>A0A3G5AB60_9VIRU</name>
<organism evidence="1">
    <name type="scientific">Hyperionvirus sp</name>
    <dbReference type="NCBI Taxonomy" id="2487770"/>
    <lineage>
        <taxon>Viruses</taxon>
        <taxon>Varidnaviria</taxon>
        <taxon>Bamfordvirae</taxon>
        <taxon>Nucleocytoviricota</taxon>
        <taxon>Megaviricetes</taxon>
        <taxon>Imitervirales</taxon>
        <taxon>Mimiviridae</taxon>
        <taxon>Klosneuvirinae</taxon>
    </lineage>
</organism>
<accession>A0A3G5AB60</accession>
<proteinExistence type="predicted"/>
<dbReference type="EMBL" id="MK072408">
    <property type="protein sequence ID" value="AYV84466.1"/>
    <property type="molecule type" value="Genomic_DNA"/>
</dbReference>
<evidence type="ECO:0000313" key="1">
    <source>
        <dbReference type="EMBL" id="AYV84466.1"/>
    </source>
</evidence>